<dbReference type="AlphaFoldDB" id="C3ZUP8"/>
<accession>C3ZUP8</accession>
<evidence type="ECO:0000313" key="1">
    <source>
        <dbReference type="EMBL" id="EEN43760.1"/>
    </source>
</evidence>
<organism>
    <name type="scientific">Branchiostoma floridae</name>
    <name type="common">Florida lancelet</name>
    <name type="synonym">Amphioxus</name>
    <dbReference type="NCBI Taxonomy" id="7739"/>
    <lineage>
        <taxon>Eukaryota</taxon>
        <taxon>Metazoa</taxon>
        <taxon>Chordata</taxon>
        <taxon>Cephalochordata</taxon>
        <taxon>Leptocardii</taxon>
        <taxon>Amphioxiformes</taxon>
        <taxon>Branchiostomatidae</taxon>
        <taxon>Branchiostoma</taxon>
    </lineage>
</organism>
<protein>
    <submittedName>
        <fullName evidence="1">Uncharacterized protein</fullName>
    </submittedName>
</protein>
<dbReference type="InParanoid" id="C3ZUP8"/>
<reference evidence="1" key="1">
    <citation type="journal article" date="2008" name="Nature">
        <title>The amphioxus genome and the evolution of the chordate karyotype.</title>
        <authorList>
            <consortium name="US DOE Joint Genome Institute (JGI-PGF)"/>
            <person name="Putnam N.H."/>
            <person name="Butts T."/>
            <person name="Ferrier D.E.K."/>
            <person name="Furlong R.F."/>
            <person name="Hellsten U."/>
            <person name="Kawashima T."/>
            <person name="Robinson-Rechavi M."/>
            <person name="Shoguchi E."/>
            <person name="Terry A."/>
            <person name="Yu J.-K."/>
            <person name="Benito-Gutierrez E.L."/>
            <person name="Dubchak I."/>
            <person name="Garcia-Fernandez J."/>
            <person name="Gibson-Brown J.J."/>
            <person name="Grigoriev I.V."/>
            <person name="Horton A.C."/>
            <person name="de Jong P.J."/>
            <person name="Jurka J."/>
            <person name="Kapitonov V.V."/>
            <person name="Kohara Y."/>
            <person name="Kuroki Y."/>
            <person name="Lindquist E."/>
            <person name="Lucas S."/>
            <person name="Osoegawa K."/>
            <person name="Pennacchio L.A."/>
            <person name="Salamov A.A."/>
            <person name="Satou Y."/>
            <person name="Sauka-Spengler T."/>
            <person name="Schmutz J."/>
            <person name="Shin-I T."/>
            <person name="Toyoda A."/>
            <person name="Bronner-Fraser M."/>
            <person name="Fujiyama A."/>
            <person name="Holland L.Z."/>
            <person name="Holland P.W.H."/>
            <person name="Satoh N."/>
            <person name="Rokhsar D.S."/>
        </authorList>
    </citation>
    <scope>NUCLEOTIDE SEQUENCE [LARGE SCALE GENOMIC DNA]</scope>
    <source>
        <strain evidence="1">S238N-H82</strain>
        <tissue evidence="1">Testes</tissue>
    </source>
</reference>
<gene>
    <name evidence="1" type="ORF">BRAFLDRAFT_94653</name>
</gene>
<proteinExistence type="predicted"/>
<sequence length="203" mass="22732">MPKQPSNSSFRTRMGKVYCDLPDTLAKRISILHNDANFYLPSVLKDHLYTFRAALSAEAGYTDKANLATVEPSKAPQDNGLLSRWKTVNTSKRKGFDIEVRYDQLPCKRHKEGRQEAAVKGRANEEMHVKMNRSMEELAKKRHRPSTQPSTCGTRCGTLLPVQQVTSKTKGAGRKYTYTSAEMYKGYPALRVDDSVGPSSSSL</sequence>
<dbReference type="EMBL" id="GG666684">
    <property type="protein sequence ID" value="EEN43760.1"/>
    <property type="molecule type" value="Genomic_DNA"/>
</dbReference>
<name>C3ZUP8_BRAFL</name>